<reference evidence="4 5" key="1">
    <citation type="submission" date="2018-05" db="EMBL/GenBank/DDBJ databases">
        <title>Genomic Encyclopedia of Type Strains, Phase IV (KMG-IV): sequencing the most valuable type-strain genomes for metagenomic binning, comparative biology and taxonomic classification.</title>
        <authorList>
            <person name="Goeker M."/>
        </authorList>
    </citation>
    <scope>NUCLEOTIDE SEQUENCE [LARGE SCALE GENOMIC DNA]</scope>
    <source>
        <strain evidence="4 5">DSM 22440</strain>
    </source>
</reference>
<evidence type="ECO:0000259" key="3">
    <source>
        <dbReference type="PROSITE" id="PS51371"/>
    </source>
</evidence>
<dbReference type="PANTHER" id="PTHR43080:SF30">
    <property type="entry name" value="CYCLIC DI-AMP RECEPTOR B"/>
    <property type="match status" value="1"/>
</dbReference>
<name>A0A2V3WFW7_9BACI</name>
<proteinExistence type="predicted"/>
<dbReference type="InterPro" id="IPR000644">
    <property type="entry name" value="CBS_dom"/>
</dbReference>
<dbReference type="Gene3D" id="3.10.580.10">
    <property type="entry name" value="CBS-domain"/>
    <property type="match status" value="1"/>
</dbReference>
<dbReference type="NCBIfam" id="NF041630">
    <property type="entry name" value="CBS_CbpB"/>
    <property type="match status" value="1"/>
</dbReference>
<dbReference type="EMBL" id="QJJR01000002">
    <property type="protein sequence ID" value="PXW92649.1"/>
    <property type="molecule type" value="Genomic_DNA"/>
</dbReference>
<keyword evidence="1 2" id="KW-0129">CBS domain</keyword>
<keyword evidence="5" id="KW-1185">Reference proteome</keyword>
<accession>A0A2V3WFW7</accession>
<sequence>MVPIKPLPLLNLTAGSMMISSEKVAHVQLNNPLEHALLILVKSGYSAVPVLDMHYKFKGIIGKTVILNNVLGIERFEMERLSDITVSEVMNVEVPSVKQSDHFLTCLKSVIDHPFVCVVDQDGYFDGILTRRAILKEMNKYIHINKALFKDE</sequence>
<feature type="domain" description="CBS" evidence="3">
    <location>
        <begin position="18"/>
        <end position="78"/>
    </location>
</feature>
<dbReference type="InterPro" id="IPR046342">
    <property type="entry name" value="CBS_dom_sf"/>
</dbReference>
<dbReference type="PANTHER" id="PTHR43080">
    <property type="entry name" value="CBS DOMAIN-CONTAINING PROTEIN CBSX3, MITOCHONDRIAL"/>
    <property type="match status" value="1"/>
</dbReference>
<gene>
    <name evidence="4" type="ORF">DES38_102233</name>
</gene>
<dbReference type="OrthoDB" id="2375431at2"/>
<organism evidence="4 5">
    <name type="scientific">Streptohalobacillus salinus</name>
    <dbReference type="NCBI Taxonomy" id="621096"/>
    <lineage>
        <taxon>Bacteria</taxon>
        <taxon>Bacillati</taxon>
        <taxon>Bacillota</taxon>
        <taxon>Bacilli</taxon>
        <taxon>Bacillales</taxon>
        <taxon>Bacillaceae</taxon>
        <taxon>Streptohalobacillus</taxon>
    </lineage>
</organism>
<dbReference type="PROSITE" id="PS51371">
    <property type="entry name" value="CBS"/>
    <property type="match status" value="1"/>
</dbReference>
<dbReference type="InterPro" id="IPR051257">
    <property type="entry name" value="Diverse_CBS-Domain"/>
</dbReference>
<evidence type="ECO:0000256" key="2">
    <source>
        <dbReference type="PROSITE-ProRule" id="PRU00703"/>
    </source>
</evidence>
<evidence type="ECO:0000313" key="4">
    <source>
        <dbReference type="EMBL" id="PXW92649.1"/>
    </source>
</evidence>
<evidence type="ECO:0000256" key="1">
    <source>
        <dbReference type="ARBA" id="ARBA00023122"/>
    </source>
</evidence>
<dbReference type="Proteomes" id="UP000247922">
    <property type="component" value="Unassembled WGS sequence"/>
</dbReference>
<protein>
    <submittedName>
        <fullName evidence="4">CBS domain protein</fullName>
    </submittedName>
</protein>
<dbReference type="Pfam" id="PF00571">
    <property type="entry name" value="CBS"/>
    <property type="match status" value="2"/>
</dbReference>
<dbReference type="SUPFAM" id="SSF54631">
    <property type="entry name" value="CBS-domain pair"/>
    <property type="match status" value="1"/>
</dbReference>
<comment type="caution">
    <text evidence="4">The sequence shown here is derived from an EMBL/GenBank/DDBJ whole genome shotgun (WGS) entry which is preliminary data.</text>
</comment>
<evidence type="ECO:0000313" key="5">
    <source>
        <dbReference type="Proteomes" id="UP000247922"/>
    </source>
</evidence>
<dbReference type="AlphaFoldDB" id="A0A2V3WFW7"/>
<dbReference type="InterPro" id="IPR048125">
    <property type="entry name" value="CBS_CbpB"/>
</dbReference>
<dbReference type="RefSeq" id="WP_110250524.1">
    <property type="nucleotide sequence ID" value="NZ_QJJR01000002.1"/>
</dbReference>
<dbReference type="CDD" id="cd04643">
    <property type="entry name" value="CBS_pair_bac"/>
    <property type="match status" value="1"/>
</dbReference>